<evidence type="ECO:0000313" key="2">
    <source>
        <dbReference type="Proteomes" id="UP000290637"/>
    </source>
</evidence>
<organism evidence="1 2">
    <name type="scientific">Pseudoduganella lutea</name>
    <dbReference type="NCBI Taxonomy" id="321985"/>
    <lineage>
        <taxon>Bacteria</taxon>
        <taxon>Pseudomonadati</taxon>
        <taxon>Pseudomonadota</taxon>
        <taxon>Betaproteobacteria</taxon>
        <taxon>Burkholderiales</taxon>
        <taxon>Oxalobacteraceae</taxon>
        <taxon>Telluria group</taxon>
        <taxon>Pseudoduganella</taxon>
    </lineage>
</organism>
<dbReference type="AlphaFoldDB" id="A0A4P6KY92"/>
<proteinExistence type="predicted"/>
<name>A0A4P6KY92_9BURK</name>
<accession>A0A4P6KY92</accession>
<evidence type="ECO:0000313" key="1">
    <source>
        <dbReference type="EMBL" id="QBE63824.1"/>
    </source>
</evidence>
<dbReference type="OrthoDB" id="8888710at2"/>
<dbReference type="InterPro" id="IPR010836">
    <property type="entry name" value="SapC"/>
</dbReference>
<protein>
    <submittedName>
        <fullName evidence="1">Peptidase</fullName>
    </submittedName>
</protein>
<dbReference type="Proteomes" id="UP000290637">
    <property type="component" value="Chromosome"/>
</dbReference>
<dbReference type="RefSeq" id="WP_130186945.1">
    <property type="nucleotide sequence ID" value="NZ_CP035913.1"/>
</dbReference>
<reference evidence="1 2" key="1">
    <citation type="submission" date="2019-02" db="EMBL/GenBank/DDBJ databases">
        <title>Draft Genome Sequences of Six Type Strains of the Genus Massilia.</title>
        <authorList>
            <person name="Miess H."/>
            <person name="Frediansyhah A."/>
            <person name="Gross H."/>
        </authorList>
    </citation>
    <scope>NUCLEOTIDE SEQUENCE [LARGE SCALE GENOMIC DNA]</scope>
    <source>
        <strain evidence="1 2">DSM 17473</strain>
    </source>
</reference>
<dbReference type="EMBL" id="CP035913">
    <property type="protein sequence ID" value="QBE63824.1"/>
    <property type="molecule type" value="Genomic_DNA"/>
</dbReference>
<sequence length="239" mass="27076">MTNHVLLNNVQHKDLKVITRHGPGLGDEQMYAATFPAEFRTLQAHYPIVFRKAEDGRTFEPIALFGFQAGENLFLKADGWDAPEIPLMIERQPFLIGRNGDEMLVHVDLDSPRVSRTEGEPAFLPHGGITEYLERVNSMLFTIHEGLQSNVGFVEALLKHELLESFVFDIELDDGSQNRLAGFYTIHEERLHALDTEAIGALHRAGYLQPIHMVLASLSQFRALIDRKNRENRQHAAGR</sequence>
<gene>
    <name evidence="1" type="ORF">EWM63_13215</name>
</gene>
<dbReference type="KEGG" id="plue:EWM63_13215"/>
<keyword evidence="2" id="KW-1185">Reference proteome</keyword>
<dbReference type="Pfam" id="PF07277">
    <property type="entry name" value="SapC"/>
    <property type="match status" value="1"/>
</dbReference>